<evidence type="ECO:0000313" key="5">
    <source>
        <dbReference type="EMBL" id="MDT0602978.1"/>
    </source>
</evidence>
<comment type="similarity">
    <text evidence="2 4">Belongs to the glucose-6-phosphate 1-epimerase family.</text>
</comment>
<reference evidence="5 6" key="1">
    <citation type="submission" date="2023-09" db="EMBL/GenBank/DDBJ databases">
        <authorList>
            <person name="Rey-Velasco X."/>
        </authorList>
    </citation>
    <scope>NUCLEOTIDE SEQUENCE [LARGE SCALE GENOMIC DNA]</scope>
    <source>
        <strain evidence="5 6">W431</strain>
    </source>
</reference>
<organism evidence="5 6">
    <name type="scientific">Thalassotalea castellviae</name>
    <dbReference type="NCBI Taxonomy" id="3075612"/>
    <lineage>
        <taxon>Bacteria</taxon>
        <taxon>Pseudomonadati</taxon>
        <taxon>Pseudomonadota</taxon>
        <taxon>Gammaproteobacteria</taxon>
        <taxon>Alteromonadales</taxon>
        <taxon>Colwelliaceae</taxon>
        <taxon>Thalassotalea</taxon>
    </lineage>
</organism>
<protein>
    <recommendedName>
        <fullName evidence="4">Putative glucose-6-phosphate 1-epimerase</fullName>
        <ecNumber evidence="4">5.1.3.15</ecNumber>
    </recommendedName>
</protein>
<dbReference type="InterPro" id="IPR008183">
    <property type="entry name" value="Aldose_1/G6P_1-epimerase"/>
</dbReference>
<name>A0ABU2ZYI3_9GAMM</name>
<dbReference type="InterPro" id="IPR014718">
    <property type="entry name" value="GH-type_carb-bd"/>
</dbReference>
<dbReference type="PIRSF" id="PIRSF016020">
    <property type="entry name" value="PHexose_mutarotase"/>
    <property type="match status" value="1"/>
</dbReference>
<dbReference type="Gene3D" id="2.70.98.10">
    <property type="match status" value="1"/>
</dbReference>
<dbReference type="PANTHER" id="PTHR11122:SF13">
    <property type="entry name" value="GLUCOSE-6-PHOSPHATE 1-EPIMERASE"/>
    <property type="match status" value="1"/>
</dbReference>
<dbReference type="EMBL" id="JAVRIF010000002">
    <property type="protein sequence ID" value="MDT0602978.1"/>
    <property type="molecule type" value="Genomic_DNA"/>
</dbReference>
<dbReference type="Pfam" id="PF01263">
    <property type="entry name" value="Aldose_epim"/>
    <property type="match status" value="1"/>
</dbReference>
<dbReference type="CDD" id="cd09020">
    <property type="entry name" value="D-hex-6-P-epi_like"/>
    <property type="match status" value="1"/>
</dbReference>
<comment type="caution">
    <text evidence="5">The sequence shown here is derived from an EMBL/GenBank/DDBJ whole genome shotgun (WGS) entry which is preliminary data.</text>
</comment>
<dbReference type="SUPFAM" id="SSF74650">
    <property type="entry name" value="Galactose mutarotase-like"/>
    <property type="match status" value="1"/>
</dbReference>
<dbReference type="InterPro" id="IPR025532">
    <property type="entry name" value="G6P_1-epimerase"/>
</dbReference>
<dbReference type="RefSeq" id="WP_311578237.1">
    <property type="nucleotide sequence ID" value="NZ_JAVRIF010000002.1"/>
</dbReference>
<dbReference type="EC" id="5.1.3.15" evidence="4"/>
<keyword evidence="6" id="KW-1185">Reference proteome</keyword>
<comment type="catalytic activity">
    <reaction evidence="1">
        <text>alpha-D-glucose 6-phosphate = beta-D-glucose 6-phosphate</text>
        <dbReference type="Rhea" id="RHEA:16249"/>
        <dbReference type="ChEBI" id="CHEBI:58225"/>
        <dbReference type="ChEBI" id="CHEBI:58247"/>
        <dbReference type="EC" id="5.1.3.15"/>
    </reaction>
</comment>
<evidence type="ECO:0000256" key="1">
    <source>
        <dbReference type="ARBA" id="ARBA00001096"/>
    </source>
</evidence>
<dbReference type="Proteomes" id="UP001266357">
    <property type="component" value="Unassembled WGS sequence"/>
</dbReference>
<sequence>MSDQILFSTAFATISQRSLNQDMVILEIEHPLFTASLSLYGGQVLSWQPRGHEEVFWQSNSTEFKQGKAIRGGIPLCWPWFGAYIDKNGNHGGNHGFARNNHWQLISQQISENDVILTLAFIGERVHELWPAKFKVIQTLTFSSTFNQQLTISNLSQESVNYSSALHSYFKVSHPNNVQVPNLHSVCFDDKITNQKQQKNQLADCVGPIDRIYYSAEQQVLIDSGLKRKITLDSTHCQQWVLWNPGHEIAKTMQDIHDEGENEFVCLEAANTQWQTIGAGEHAEFSQRISVDKF</sequence>
<accession>A0ABU2ZYI3</accession>
<evidence type="ECO:0000256" key="2">
    <source>
        <dbReference type="ARBA" id="ARBA00005866"/>
    </source>
</evidence>
<dbReference type="PANTHER" id="PTHR11122">
    <property type="entry name" value="APOSPORY-ASSOCIATED PROTEIN C-RELATED"/>
    <property type="match status" value="1"/>
</dbReference>
<keyword evidence="3 4" id="KW-0413">Isomerase</keyword>
<gene>
    <name evidence="5" type="ORF">RM573_05180</name>
</gene>
<proteinExistence type="inferred from homology"/>
<dbReference type="InterPro" id="IPR011013">
    <property type="entry name" value="Gal_mutarotase_sf_dom"/>
</dbReference>
<evidence type="ECO:0000313" key="6">
    <source>
        <dbReference type="Proteomes" id="UP001266357"/>
    </source>
</evidence>
<evidence type="ECO:0000256" key="3">
    <source>
        <dbReference type="ARBA" id="ARBA00023235"/>
    </source>
</evidence>
<evidence type="ECO:0000256" key="4">
    <source>
        <dbReference type="PIRNR" id="PIRNR016020"/>
    </source>
</evidence>